<organism evidence="1 2">
    <name type="scientific">Pigmentiphaga aceris</name>
    <dbReference type="NCBI Taxonomy" id="1940612"/>
    <lineage>
        <taxon>Bacteria</taxon>
        <taxon>Pseudomonadati</taxon>
        <taxon>Pseudomonadota</taxon>
        <taxon>Betaproteobacteria</taxon>
        <taxon>Burkholderiales</taxon>
        <taxon>Alcaligenaceae</taxon>
        <taxon>Pigmentiphaga</taxon>
    </lineage>
</organism>
<keyword evidence="2" id="KW-1185">Reference proteome</keyword>
<reference evidence="1 2" key="1">
    <citation type="submission" date="2019-08" db="EMBL/GenBank/DDBJ databases">
        <title>Amphibian skin-associated Pigmentiphaga: genome sequence and occurrence across geography and hosts.</title>
        <authorList>
            <person name="Bletz M.C."/>
            <person name="Bunk B."/>
            <person name="Sproeer C."/>
            <person name="Biwer P."/>
            <person name="Reiter S."/>
            <person name="Rabemananjara F.C.E."/>
            <person name="Schulz S."/>
            <person name="Overmann J."/>
            <person name="Vences M."/>
        </authorList>
    </citation>
    <scope>NUCLEOTIDE SEQUENCE [LARGE SCALE GENOMIC DNA]</scope>
    <source>
        <strain evidence="1 2">Mada1488</strain>
    </source>
</reference>
<name>A0A5C0B278_9BURK</name>
<dbReference type="OrthoDB" id="8657979at2"/>
<protein>
    <submittedName>
        <fullName evidence="1">Uncharacterized protein</fullName>
    </submittedName>
</protein>
<evidence type="ECO:0000313" key="1">
    <source>
        <dbReference type="EMBL" id="QEI07833.1"/>
    </source>
</evidence>
<dbReference type="EMBL" id="CP043046">
    <property type="protein sequence ID" value="QEI07833.1"/>
    <property type="molecule type" value="Genomic_DNA"/>
</dbReference>
<dbReference type="Proteomes" id="UP000325161">
    <property type="component" value="Chromosome"/>
</dbReference>
<dbReference type="RefSeq" id="WP_148816880.1">
    <property type="nucleotide sequence ID" value="NZ_CP043046.1"/>
</dbReference>
<dbReference type="KEGG" id="pacr:FXN63_19815"/>
<accession>A0A5C0B278</accession>
<dbReference type="AlphaFoldDB" id="A0A5C0B278"/>
<evidence type="ECO:0000313" key="2">
    <source>
        <dbReference type="Proteomes" id="UP000325161"/>
    </source>
</evidence>
<sequence length="226" mass="25333">MNISTQTQAVTAVNHAGLSLLAESNQIAPPRRVIISKGVTMSARERWEYRDPAAVLEHKEAASARAGEVNVIDPFGKLVTIKQNGPRPHREVDFRLRVPLALHERLERWGEIMRERRRPDISMTGKVCHHLAVLAGKARQEWRQPPSGAEVSDAALVEAAWRGEPLPMKDKVMLAGYYCYGVHPSALCRAAAIPYRQFDPLMFHAVTSIGNILDYRAKVRNNRSTI</sequence>
<proteinExistence type="predicted"/>
<gene>
    <name evidence="1" type="ORF">FXN63_19815</name>
</gene>